<protein>
    <recommendedName>
        <fullName evidence="5">DOP1 N-terminal domain-containing protein</fullName>
    </recommendedName>
</protein>
<feature type="domain" description="DOP1 N-terminal" evidence="5">
    <location>
        <begin position="21"/>
        <end position="300"/>
    </location>
</feature>
<keyword evidence="7" id="KW-1185">Reference proteome</keyword>
<dbReference type="OrthoDB" id="297643at2759"/>
<feature type="compositionally biased region" description="Polar residues" evidence="4">
    <location>
        <begin position="1258"/>
        <end position="1281"/>
    </location>
</feature>
<feature type="region of interest" description="Disordered" evidence="4">
    <location>
        <begin position="1258"/>
        <end position="1294"/>
    </location>
</feature>
<keyword evidence="2" id="KW-0653">Protein transport</keyword>
<dbReference type="GO" id="GO:0005768">
    <property type="term" value="C:endosome"/>
    <property type="evidence" value="ECO:0007669"/>
    <property type="project" value="TreeGrafter"/>
</dbReference>
<dbReference type="InterPro" id="IPR007249">
    <property type="entry name" value="DOP1_N"/>
</dbReference>
<dbReference type="GeneID" id="14883278"/>
<dbReference type="Proteomes" id="UP000014680">
    <property type="component" value="Unassembled WGS sequence"/>
</dbReference>
<evidence type="ECO:0000313" key="7">
    <source>
        <dbReference type="Proteomes" id="UP000014680"/>
    </source>
</evidence>
<dbReference type="GO" id="GO:0006895">
    <property type="term" value="P:Golgi to endosome transport"/>
    <property type="evidence" value="ECO:0007669"/>
    <property type="project" value="InterPro"/>
</dbReference>
<dbReference type="VEuPathDB" id="AmoebaDB:EIN_065010"/>
<dbReference type="PANTHER" id="PTHR14042:SF24">
    <property type="entry name" value="PROTEIN DOPEY-1 HOMOLOG"/>
    <property type="match status" value="1"/>
</dbReference>
<keyword evidence="1" id="KW-0813">Transport</keyword>
<evidence type="ECO:0000256" key="2">
    <source>
        <dbReference type="ARBA" id="ARBA00022927"/>
    </source>
</evidence>
<gene>
    <name evidence="6" type="ORF">EIN_065010</name>
</gene>
<dbReference type="GO" id="GO:0005802">
    <property type="term" value="C:trans-Golgi network"/>
    <property type="evidence" value="ECO:0007669"/>
    <property type="project" value="TreeGrafter"/>
</dbReference>
<name>A0A0A1TVA9_ENTIV</name>
<proteinExistence type="inferred from homology"/>
<dbReference type="Pfam" id="PF04118">
    <property type="entry name" value="Dopey_N"/>
    <property type="match status" value="1"/>
</dbReference>
<dbReference type="GO" id="GO:0015031">
    <property type="term" value="P:protein transport"/>
    <property type="evidence" value="ECO:0007669"/>
    <property type="project" value="UniProtKB-KW"/>
</dbReference>
<dbReference type="SUPFAM" id="SSF48371">
    <property type="entry name" value="ARM repeat"/>
    <property type="match status" value="1"/>
</dbReference>
<dbReference type="GO" id="GO:0005829">
    <property type="term" value="C:cytosol"/>
    <property type="evidence" value="ECO:0007669"/>
    <property type="project" value="GOC"/>
</dbReference>
<evidence type="ECO:0000256" key="3">
    <source>
        <dbReference type="ARBA" id="ARBA00046326"/>
    </source>
</evidence>
<dbReference type="InterPro" id="IPR016024">
    <property type="entry name" value="ARM-type_fold"/>
</dbReference>
<accession>A0A0A1TVA9</accession>
<dbReference type="KEGG" id="eiv:EIN_065010"/>
<reference evidence="6 7" key="1">
    <citation type="submission" date="2012-10" db="EMBL/GenBank/DDBJ databases">
        <authorList>
            <person name="Zafar N."/>
            <person name="Inman J."/>
            <person name="Hall N."/>
            <person name="Lorenzi H."/>
            <person name="Caler E."/>
        </authorList>
    </citation>
    <scope>NUCLEOTIDE SEQUENCE [LARGE SCALE GENOMIC DNA]</scope>
    <source>
        <strain evidence="6 7">IP1</strain>
    </source>
</reference>
<dbReference type="PANTHER" id="PTHR14042">
    <property type="entry name" value="DOPEY-RELATED"/>
    <property type="match status" value="1"/>
</dbReference>
<evidence type="ECO:0000313" key="6">
    <source>
        <dbReference type="EMBL" id="ELP84256.1"/>
    </source>
</evidence>
<sequence>MRRNIDDDIDLSFLKTPKEKTKFQKYNDDAEKLLNQMERCKVWTDILQMIQNFTKLVNNNKNFPVVPTKQVFMRRMAQALDPQIPSGVHNQVLDLFNLLFERIGNDRLEADLWCFTPGLFPLIRSGSTEVRVKILDLIKDKLLTIIGSVQAVQKSFLISVVVGVEENTGGIKEKTITIMDSLKTINEKFFWETCWEILRANAVTRKPMMTYMNLKLDTPLATNQIPNQSLLFYSVMNVLSDDKQLVLRDMLDVLCTKLRLDSGVFSDEQYVQIVERMLLLLIKKDSALSRRVNFYLLGMDSKSQDTEKNTLVEFFNKYTAKVIEKAIGEMFAFLKKERTNDIVLICEELLGKQCIAEHIFKTVIGSMLELLQLSQEENRREDGEKVIEFLTNVECTILFDFVLEILKNKVVRYGVKRTFSFITTYKGDANKMEKFSDFCMQVLMTSLEKLDNLIKTNSPIKELSECFELIEFCLRERKSEIEEKCAEVLNITMSVDKVFTLFIKETVITDTIFPQPKQELFDRFCTIVRMLHAEITPFKKYQYSEQNDDVNEEEAEKMGITSVEMLMRKEVKQNEWIEQLKTLVLTHKLPVVQVKAAKCFYEIWKKEERVPLNMDEEEFVLKMFTILLDALDEENSSVLTDIVLILHTVGSAHKELTYKFLSSTLEDGDEDKLLKYTLFWKNSSVLGYDIQTSVFNRGLLLFLRQCVHKVQDPFYLEFLQTTLNANMMDRMIYPILIPMLTPVKKRSENVFGFVCDDQLCLMHLSILDTLFGFSNVKIVEALHQLNIPFYLNGLLKEINPTFEQMKEPSNMLDFVVYTLLIYLKGNKEVIGTEKVFPFQSQATDVLLTLFTVYNENQLVINESVEVQYTLLLSFAESITTSPKLQLHLMSLIKTVMKMCDANEPEKCITRFTLFLQTIISGICQERCVYRTHFVRLIEESLLFFPTKDFKTTSVLLIQAISNVISQTSCFSEHSLSLNEEIEPLVYLQKKLYEFSLQLFPYKSPLENAEQNQSQRTSAGQQIGNAMLFIPMLFVSVITDTVKGGKDKKMNSLEPHFLTATLKRTIVAFLDMFCAVGKVSNTLPLQSNIISFLEVLFVTFPLDFMGEYLLTFSSQAFPAQHSIVFRSFKPENLVSVLWSALILSQGDLYEDIQPQRIFEFIQFFIQTVLTPNEVFKMQMYIQSLIDTHVNDERLTITSVHTLKLFIETLQQNEPKAPLKLANGWPEIILNVVKSYMGIVQKWRVDGSAFKLRTRQKSTTSQITVSPTPTSGAASSVPSNPKVSQSSSEDHSSLSNVNLSDNTMTISADILDVVTSDIIPILVSVFDENLLSTYIDLGKQYEHVLAQPVADMGLNVACVNVLCELASRNQLIGRWNKLVINTFLSDDFFNKSPALLNKWKLPIFNALTSNAMKGLQDISNSIVNRQLFASKESEANSRAKNLKRIAFLIFSGENDVVDGLMDQNPNLLDSILDGLVDCIKQYPVSVIYVNGFLLLRVMFIKCSFTKLKKKIPTILNELITIFNMPFEKDAMTVLSGLQLYDMLQTIPECLTDSYSWIFFPPHSFEGITPSKKITPLIPILALNGNGSGDVKEPDTSYSGLKEKRELIFKEKKTLDAQEFQQLRTKLQFYTRDSFNMTSRSDQCDIASVLSDLLEAFAEK</sequence>
<evidence type="ECO:0000259" key="5">
    <source>
        <dbReference type="Pfam" id="PF04118"/>
    </source>
</evidence>
<dbReference type="InterPro" id="IPR040314">
    <property type="entry name" value="DOP1"/>
</dbReference>
<organism evidence="6 7">
    <name type="scientific">Entamoeba invadens IP1</name>
    <dbReference type="NCBI Taxonomy" id="370355"/>
    <lineage>
        <taxon>Eukaryota</taxon>
        <taxon>Amoebozoa</taxon>
        <taxon>Evosea</taxon>
        <taxon>Archamoebae</taxon>
        <taxon>Mastigamoebida</taxon>
        <taxon>Entamoebidae</taxon>
        <taxon>Entamoeba</taxon>
    </lineage>
</organism>
<comment type="similarity">
    <text evidence="3">Belongs to the DOP1 family.</text>
</comment>
<dbReference type="RefSeq" id="XP_004183602.1">
    <property type="nucleotide sequence ID" value="XM_004183554.1"/>
</dbReference>
<dbReference type="EMBL" id="KB207140">
    <property type="protein sequence ID" value="ELP84256.1"/>
    <property type="molecule type" value="Genomic_DNA"/>
</dbReference>
<evidence type="ECO:0000256" key="1">
    <source>
        <dbReference type="ARBA" id="ARBA00022448"/>
    </source>
</evidence>
<evidence type="ECO:0000256" key="4">
    <source>
        <dbReference type="SAM" id="MobiDB-lite"/>
    </source>
</evidence>